<dbReference type="Gene3D" id="1.25.40.10">
    <property type="entry name" value="Tetratricopeptide repeat domain"/>
    <property type="match status" value="1"/>
</dbReference>
<dbReference type="PROSITE" id="PS51755">
    <property type="entry name" value="OMPR_PHOB"/>
    <property type="match status" value="1"/>
</dbReference>
<reference evidence="6" key="1">
    <citation type="journal article" date="2019" name="Int. J. Syst. Evol. Microbiol.">
        <title>The Global Catalogue of Microorganisms (GCM) 10K type strain sequencing project: providing services to taxonomists for standard genome sequencing and annotation.</title>
        <authorList>
            <consortium name="The Broad Institute Genomics Platform"/>
            <consortium name="The Broad Institute Genome Sequencing Center for Infectious Disease"/>
            <person name="Wu L."/>
            <person name="Ma J."/>
        </authorList>
    </citation>
    <scope>NUCLEOTIDE SEQUENCE [LARGE SCALE GENOMIC DNA]</scope>
    <source>
        <strain evidence="6">CCUG 30340</strain>
    </source>
</reference>
<proteinExistence type="predicted"/>
<dbReference type="InterPro" id="IPR036388">
    <property type="entry name" value="WH-like_DNA-bd_sf"/>
</dbReference>
<keyword evidence="6" id="KW-1185">Reference proteome</keyword>
<feature type="domain" description="OmpR/PhoB-type" evidence="4">
    <location>
        <begin position="1"/>
        <end position="87"/>
    </location>
</feature>
<dbReference type="InterPro" id="IPR011990">
    <property type="entry name" value="TPR-like_helical_dom_sf"/>
</dbReference>
<evidence type="ECO:0000256" key="3">
    <source>
        <dbReference type="SAM" id="MobiDB-lite"/>
    </source>
</evidence>
<dbReference type="InterPro" id="IPR001867">
    <property type="entry name" value="OmpR/PhoB-type_DNA-bd"/>
</dbReference>
<dbReference type="InterPro" id="IPR016032">
    <property type="entry name" value="Sig_transdc_resp-reg_C-effctor"/>
</dbReference>
<dbReference type="Proteomes" id="UP001595886">
    <property type="component" value="Unassembled WGS sequence"/>
</dbReference>
<dbReference type="RefSeq" id="WP_380019340.1">
    <property type="nucleotide sequence ID" value="NZ_JBHSHD010000004.1"/>
</dbReference>
<dbReference type="Gene3D" id="1.10.10.10">
    <property type="entry name" value="Winged helix-like DNA-binding domain superfamily/Winged helix DNA-binding domain"/>
    <property type="match status" value="1"/>
</dbReference>
<organism evidence="5 6">
    <name type="scientific">Dokdonella ginsengisoli</name>
    <dbReference type="NCBI Taxonomy" id="363846"/>
    <lineage>
        <taxon>Bacteria</taxon>
        <taxon>Pseudomonadati</taxon>
        <taxon>Pseudomonadota</taxon>
        <taxon>Gammaproteobacteria</taxon>
        <taxon>Lysobacterales</taxon>
        <taxon>Rhodanobacteraceae</taxon>
        <taxon>Dokdonella</taxon>
    </lineage>
</organism>
<evidence type="ECO:0000256" key="2">
    <source>
        <dbReference type="PROSITE-ProRule" id="PRU01091"/>
    </source>
</evidence>
<evidence type="ECO:0000313" key="6">
    <source>
        <dbReference type="Proteomes" id="UP001595886"/>
    </source>
</evidence>
<sequence>MAARELHRGDRLVELGPRAFDGLVWLLQHADRAVGRDELAAAVWGRANVTDTQIDQLIRKLRRVLGDAGGEQRLIRTVPRFGYRWVAPTHPVEDVEGLTREPPAHAPAPPHPGALRRRPPRSVVLASVLVATGLALSGSGDRGGVLRADAPADGTYAVAVMPTRVDEDTDESWRWLRMGLMDLAASRLREAGLRVVPLDNVLVLADADGGRIDADGVAAATGARQVIETRIQRTSLGWRLHATLHDGAADERDAEAQAPDPIVATRDAMDRLMFTIGRPLKAPSGDAGMGSPDAWLHRLDAALYARDLDNAQALIDQARDTLSYPDHPELILRQAEVARERGDFEFARERYAAALSSRTPQRLDARSRARALLGLAVTEVKLDNAARGSELLAETVSATEEESLVDLHGMALANIAVLQALRGSSDGATRVFADARAALKMAGDSLTLARVDANQAASLALMHRHAEASLLLDGAIERMRRFGPTDTLASALGNRIHLDLALLQPLHALAVAEQAEDFLDKVGEPRQKAILRLQQIRAFLANGRYAQARAHLAAIEVTVPQSDLDALASSLKEMKARLAWAEGDENAAITLAGEALDAVTPDKPPTLATSQRLSALSLERLRALHRAGRLDEAASEAKRLAGWAASRSDPLVQLRADVAAAEHSLARGDRARADGLFRKTLQSTASIAVADRVDAILAWVGALLDGGAVDEAGRVIARITPWVDQCFECSLAQARLYRELGQWAAESEALRSARRLAGERAIPPAAVAWRAAPLPLQGAAGAPGPD</sequence>
<feature type="DNA-binding region" description="OmpR/PhoB-type" evidence="2">
    <location>
        <begin position="1"/>
        <end position="87"/>
    </location>
</feature>
<dbReference type="Pfam" id="PF00486">
    <property type="entry name" value="Trans_reg_C"/>
    <property type="match status" value="1"/>
</dbReference>
<dbReference type="SUPFAM" id="SSF46894">
    <property type="entry name" value="C-terminal effector domain of the bipartite response regulators"/>
    <property type="match status" value="1"/>
</dbReference>
<evidence type="ECO:0000259" key="4">
    <source>
        <dbReference type="PROSITE" id="PS51755"/>
    </source>
</evidence>
<feature type="region of interest" description="Disordered" evidence="3">
    <location>
        <begin position="95"/>
        <end position="118"/>
    </location>
</feature>
<evidence type="ECO:0000256" key="1">
    <source>
        <dbReference type="ARBA" id="ARBA00023125"/>
    </source>
</evidence>
<dbReference type="SMART" id="SM00862">
    <property type="entry name" value="Trans_reg_C"/>
    <property type="match status" value="1"/>
</dbReference>
<accession>A0ABV9QRS6</accession>
<protein>
    <submittedName>
        <fullName evidence="5">Winged helix-turn-helix domain-containing protein</fullName>
    </submittedName>
</protein>
<gene>
    <name evidence="5" type="ORF">ACFO6Q_04455</name>
</gene>
<comment type="caution">
    <text evidence="5">The sequence shown here is derived from an EMBL/GenBank/DDBJ whole genome shotgun (WGS) entry which is preliminary data.</text>
</comment>
<dbReference type="CDD" id="cd00383">
    <property type="entry name" value="trans_reg_C"/>
    <property type="match status" value="1"/>
</dbReference>
<name>A0ABV9QRS6_9GAMM</name>
<dbReference type="EMBL" id="JBHSHD010000004">
    <property type="protein sequence ID" value="MFC4819561.1"/>
    <property type="molecule type" value="Genomic_DNA"/>
</dbReference>
<evidence type="ECO:0000313" key="5">
    <source>
        <dbReference type="EMBL" id="MFC4819561.1"/>
    </source>
</evidence>
<keyword evidence="1 2" id="KW-0238">DNA-binding</keyword>